<dbReference type="GO" id="GO:0016020">
    <property type="term" value="C:membrane"/>
    <property type="evidence" value="ECO:0007669"/>
    <property type="project" value="InterPro"/>
</dbReference>
<comment type="similarity">
    <text evidence="1">Belongs to the ABC transporter superfamily.</text>
</comment>
<reference evidence="6 7" key="1">
    <citation type="journal article" date="2014" name="BMC Genomics">
        <title>Comparison of environmental and isolate Sulfobacillus genomes reveals diverse carbon, sulfur, nitrogen, and hydrogen metabolisms.</title>
        <authorList>
            <person name="Justice N.B."/>
            <person name="Norman A."/>
            <person name="Brown C.T."/>
            <person name="Singh A."/>
            <person name="Thomas B.C."/>
            <person name="Banfield J.F."/>
        </authorList>
    </citation>
    <scope>NUCLEOTIDE SEQUENCE [LARGE SCALE GENOMIC DNA]</scope>
    <source>
        <strain evidence="6">AMDSBA4</strain>
    </source>
</reference>
<dbReference type="InterPro" id="IPR050683">
    <property type="entry name" value="Bact_Polysacc_Export_ATP-bd"/>
</dbReference>
<keyword evidence="4 6" id="KW-0067">ATP-binding</keyword>
<dbReference type="Proteomes" id="UP000242972">
    <property type="component" value="Unassembled WGS sequence"/>
</dbReference>
<evidence type="ECO:0000256" key="2">
    <source>
        <dbReference type="ARBA" id="ARBA00022448"/>
    </source>
</evidence>
<dbReference type="PROSITE" id="PS50893">
    <property type="entry name" value="ABC_TRANSPORTER_2"/>
    <property type="match status" value="1"/>
</dbReference>
<dbReference type="InterPro" id="IPR003593">
    <property type="entry name" value="AAA+_ATPase"/>
</dbReference>
<evidence type="ECO:0000256" key="4">
    <source>
        <dbReference type="ARBA" id="ARBA00022840"/>
    </source>
</evidence>
<dbReference type="Pfam" id="PF14524">
    <property type="entry name" value="Wzt_C"/>
    <property type="match status" value="1"/>
</dbReference>
<dbReference type="AlphaFoldDB" id="A0A2T2XIV2"/>
<dbReference type="PANTHER" id="PTHR46743:SF2">
    <property type="entry name" value="TEICHOIC ACIDS EXPORT ATP-BINDING PROTEIN TAGH"/>
    <property type="match status" value="1"/>
</dbReference>
<evidence type="ECO:0000256" key="1">
    <source>
        <dbReference type="ARBA" id="ARBA00005417"/>
    </source>
</evidence>
<dbReference type="PROSITE" id="PS00211">
    <property type="entry name" value="ABC_TRANSPORTER_1"/>
    <property type="match status" value="1"/>
</dbReference>
<dbReference type="InterPro" id="IPR029439">
    <property type="entry name" value="Wzt_C"/>
</dbReference>
<dbReference type="InterPro" id="IPR027417">
    <property type="entry name" value="P-loop_NTPase"/>
</dbReference>
<protein>
    <submittedName>
        <fullName evidence="6">ABC transporter ATP-binding protein</fullName>
    </submittedName>
</protein>
<dbReference type="GO" id="GO:0140359">
    <property type="term" value="F:ABC-type transporter activity"/>
    <property type="evidence" value="ECO:0007669"/>
    <property type="project" value="InterPro"/>
</dbReference>
<dbReference type="Gene3D" id="2.70.50.60">
    <property type="entry name" value="abc- transporter (atp binding component) like domain"/>
    <property type="match status" value="1"/>
</dbReference>
<dbReference type="Gene3D" id="3.40.50.300">
    <property type="entry name" value="P-loop containing nucleotide triphosphate hydrolases"/>
    <property type="match status" value="1"/>
</dbReference>
<evidence type="ECO:0000313" key="7">
    <source>
        <dbReference type="Proteomes" id="UP000242972"/>
    </source>
</evidence>
<evidence type="ECO:0000313" key="6">
    <source>
        <dbReference type="EMBL" id="PSR34368.1"/>
    </source>
</evidence>
<dbReference type="InterPro" id="IPR015860">
    <property type="entry name" value="ABC_transpr_TagH-like"/>
</dbReference>
<dbReference type="Pfam" id="PF00005">
    <property type="entry name" value="ABC_tran"/>
    <property type="match status" value="1"/>
</dbReference>
<dbReference type="CDD" id="cd03220">
    <property type="entry name" value="ABC_KpsT_Wzt"/>
    <property type="match status" value="1"/>
</dbReference>
<keyword evidence="3" id="KW-0547">Nucleotide-binding</keyword>
<evidence type="ECO:0000256" key="3">
    <source>
        <dbReference type="ARBA" id="ARBA00022741"/>
    </source>
</evidence>
<dbReference type="PANTHER" id="PTHR46743">
    <property type="entry name" value="TEICHOIC ACIDS EXPORT ATP-BINDING PROTEIN TAGH"/>
    <property type="match status" value="1"/>
</dbReference>
<dbReference type="CDD" id="cd10147">
    <property type="entry name" value="Wzt_C-like"/>
    <property type="match status" value="1"/>
</dbReference>
<evidence type="ECO:0000259" key="5">
    <source>
        <dbReference type="PROSITE" id="PS50893"/>
    </source>
</evidence>
<dbReference type="SMART" id="SM00382">
    <property type="entry name" value="AAA"/>
    <property type="match status" value="1"/>
</dbReference>
<gene>
    <name evidence="6" type="ORF">C7B46_05475</name>
</gene>
<dbReference type="GO" id="GO:0016887">
    <property type="term" value="F:ATP hydrolysis activity"/>
    <property type="evidence" value="ECO:0007669"/>
    <property type="project" value="InterPro"/>
</dbReference>
<organism evidence="6 7">
    <name type="scientific">Sulfobacillus benefaciens</name>
    <dbReference type="NCBI Taxonomy" id="453960"/>
    <lineage>
        <taxon>Bacteria</taxon>
        <taxon>Bacillati</taxon>
        <taxon>Bacillota</taxon>
        <taxon>Clostridia</taxon>
        <taxon>Eubacteriales</taxon>
        <taxon>Clostridiales Family XVII. Incertae Sedis</taxon>
        <taxon>Sulfobacillus</taxon>
    </lineage>
</organism>
<sequence>MASIAVDHVWKQFVLKKDRADSVGHLMLRMIPQPRNKRPKSEPFWALRDISIDMPHGTSFGIVGNNGSGKSTLLKILTQTMKPTRGSIAVSGRVSALIELGAGFHPDFTGRENVYLNGSILGIGRKAIDAKMEEIIEFADIRPFIDTSVKYYSSGMQARLGFAVATSVDPEILIVDEVLAVGDEAFQQRCMDRIFTMKRSGTNILLVSHDLGSIERLMDRAVWINRGEMQIIGNPRDVVFAYRQSMIDQNAGFSAQEDVRETTNQTTFMVNEAYIETGSRRVDSIQSGDTMVIVTLLDNQTGVEMEGHFSYTIRRPDGLEIVSLSSMLDGAPMRFAPGPGQIRVQLPELYLTSGQYEVDAAVYDQNGRRIAEWRALIRFAVQAMQKTPGLLVLPHQWQIK</sequence>
<keyword evidence="2" id="KW-0813">Transport</keyword>
<dbReference type="SUPFAM" id="SSF52540">
    <property type="entry name" value="P-loop containing nucleoside triphosphate hydrolases"/>
    <property type="match status" value="1"/>
</dbReference>
<comment type="caution">
    <text evidence="6">The sequence shown here is derived from an EMBL/GenBank/DDBJ whole genome shotgun (WGS) entry which is preliminary data.</text>
</comment>
<accession>A0A2T2XIV2</accession>
<name>A0A2T2XIV2_9FIRM</name>
<dbReference type="InterPro" id="IPR017871">
    <property type="entry name" value="ABC_transporter-like_CS"/>
</dbReference>
<dbReference type="GO" id="GO:0005524">
    <property type="term" value="F:ATP binding"/>
    <property type="evidence" value="ECO:0007669"/>
    <property type="project" value="UniProtKB-KW"/>
</dbReference>
<feature type="domain" description="ABC transporter" evidence="5">
    <location>
        <begin position="28"/>
        <end position="251"/>
    </location>
</feature>
<dbReference type="InterPro" id="IPR003439">
    <property type="entry name" value="ABC_transporter-like_ATP-bd"/>
</dbReference>
<dbReference type="EMBL" id="PXYW01000009">
    <property type="protein sequence ID" value="PSR34368.1"/>
    <property type="molecule type" value="Genomic_DNA"/>
</dbReference>
<proteinExistence type="inferred from homology"/>